<dbReference type="InterPro" id="IPR010982">
    <property type="entry name" value="Lambda_DNA-bd_dom_sf"/>
</dbReference>
<gene>
    <name evidence="2" type="ORF">FM121_04790</name>
</gene>
<evidence type="ECO:0000259" key="1">
    <source>
        <dbReference type="PROSITE" id="PS50943"/>
    </source>
</evidence>
<protein>
    <recommendedName>
        <fullName evidence="1">HTH cro/C1-type domain-containing protein</fullName>
    </recommendedName>
</protein>
<sequence>MNRVAGYRVALKLKQSDMANKLNISRQAYSEKERGNVPFKDSEKIFLKELFKQVDSNVTIDLLFFG</sequence>
<reference evidence="3" key="1">
    <citation type="submission" date="2017-02" db="EMBL/GenBank/DDBJ databases">
        <authorList>
            <person name="Dridi B."/>
        </authorList>
    </citation>
    <scope>NUCLEOTIDE SEQUENCE [LARGE SCALE GENOMIC DNA]</scope>
    <source>
        <strain evidence="3">bH819</strain>
    </source>
</reference>
<proteinExistence type="predicted"/>
<dbReference type="GO" id="GO:0003677">
    <property type="term" value="F:DNA binding"/>
    <property type="evidence" value="ECO:0007669"/>
    <property type="project" value="InterPro"/>
</dbReference>
<dbReference type="SUPFAM" id="SSF47413">
    <property type="entry name" value="lambda repressor-like DNA-binding domains"/>
    <property type="match status" value="1"/>
</dbReference>
<dbReference type="RefSeq" id="WP_373385071.1">
    <property type="nucleotide sequence ID" value="NZ_FWFD01000008.1"/>
</dbReference>
<dbReference type="InterPro" id="IPR001387">
    <property type="entry name" value="Cro/C1-type_HTH"/>
</dbReference>
<evidence type="ECO:0000313" key="3">
    <source>
        <dbReference type="Proteomes" id="UP000195918"/>
    </source>
</evidence>
<dbReference type="Proteomes" id="UP000195918">
    <property type="component" value="Unassembled WGS sequence"/>
</dbReference>
<dbReference type="EMBL" id="FWFD01000008">
    <property type="protein sequence ID" value="SLM85392.1"/>
    <property type="molecule type" value="Genomic_DNA"/>
</dbReference>
<dbReference type="Gene3D" id="1.10.260.40">
    <property type="entry name" value="lambda repressor-like DNA-binding domains"/>
    <property type="match status" value="1"/>
</dbReference>
<accession>A0A1X6WMD4</accession>
<feature type="domain" description="HTH cro/C1-type" evidence="1">
    <location>
        <begin position="4"/>
        <end position="36"/>
    </location>
</feature>
<dbReference type="AlphaFoldDB" id="A0A1X6WMD4"/>
<dbReference type="PROSITE" id="PS50943">
    <property type="entry name" value="HTH_CROC1"/>
    <property type="match status" value="1"/>
</dbReference>
<evidence type="ECO:0000313" key="2">
    <source>
        <dbReference type="EMBL" id="SLM85392.1"/>
    </source>
</evidence>
<dbReference type="CDD" id="cd00093">
    <property type="entry name" value="HTH_XRE"/>
    <property type="match status" value="1"/>
</dbReference>
<name>A0A1X6WMD4_9ENTE</name>
<keyword evidence="3" id="KW-1185">Reference proteome</keyword>
<organism evidence="2 3">
    <name type="scientific">Vagococcus fluvialis bH819</name>
    <dbReference type="NCBI Taxonomy" id="1255619"/>
    <lineage>
        <taxon>Bacteria</taxon>
        <taxon>Bacillati</taxon>
        <taxon>Bacillota</taxon>
        <taxon>Bacilli</taxon>
        <taxon>Lactobacillales</taxon>
        <taxon>Enterococcaceae</taxon>
        <taxon>Vagococcus</taxon>
    </lineage>
</organism>